<evidence type="ECO:0000313" key="1">
    <source>
        <dbReference type="EMBL" id="AHF13733.1"/>
    </source>
</evidence>
<sequence length="53" mass="6264">MHNDRKFFTKGQIFSAGLILTGLTPARDEQKEFGIRYPFSKRNPLEPKKRERL</sequence>
<name>W0EW21_9BACT</name>
<dbReference type="Proteomes" id="UP000018901">
    <property type="component" value="Chromosome"/>
</dbReference>
<dbReference type="KEGG" id="bvs:BARVI_05070"/>
<accession>W0EW21</accession>
<reference evidence="1 2" key="1">
    <citation type="submission" date="2013-12" db="EMBL/GenBank/DDBJ databases">
        <authorList>
            <consortium name="DOE Joint Genome Institute"/>
            <person name="Eisen J."/>
            <person name="Huntemann M."/>
            <person name="Han J."/>
            <person name="Chen A."/>
            <person name="Kyrpides N."/>
            <person name="Mavromatis K."/>
            <person name="Markowitz V."/>
            <person name="Palaniappan K."/>
            <person name="Ivanova N."/>
            <person name="Schaumberg A."/>
            <person name="Pati A."/>
            <person name="Liolios K."/>
            <person name="Nordberg H.P."/>
            <person name="Cantor M.N."/>
            <person name="Hua S.X."/>
            <person name="Woyke T."/>
        </authorList>
    </citation>
    <scope>NUCLEOTIDE SEQUENCE [LARGE SCALE GENOMIC DNA]</scope>
    <source>
        <strain evidence="2">DSM 18177</strain>
    </source>
</reference>
<proteinExistence type="predicted"/>
<evidence type="ECO:0000313" key="2">
    <source>
        <dbReference type="Proteomes" id="UP000018901"/>
    </source>
</evidence>
<dbReference type="AlphaFoldDB" id="W0EW21"/>
<dbReference type="HOGENOM" id="CLU_3058922_0_0_10"/>
<gene>
    <name evidence="1" type="ORF">BARVI_05070</name>
</gene>
<organism evidence="1 2">
    <name type="scientific">Barnesiella viscericola DSM 18177</name>
    <dbReference type="NCBI Taxonomy" id="880074"/>
    <lineage>
        <taxon>Bacteria</taxon>
        <taxon>Pseudomonadati</taxon>
        <taxon>Bacteroidota</taxon>
        <taxon>Bacteroidia</taxon>
        <taxon>Bacteroidales</taxon>
        <taxon>Barnesiellaceae</taxon>
        <taxon>Barnesiella</taxon>
    </lineage>
</organism>
<dbReference type="STRING" id="880074.BARVI_05070"/>
<keyword evidence="2" id="KW-1185">Reference proteome</keyword>
<dbReference type="EMBL" id="CP007034">
    <property type="protein sequence ID" value="AHF13733.1"/>
    <property type="molecule type" value="Genomic_DNA"/>
</dbReference>
<protein>
    <submittedName>
        <fullName evidence="1">Uncharacterized protein</fullName>
    </submittedName>
</protein>